<dbReference type="Pfam" id="PF00669">
    <property type="entry name" value="Flagellin_N"/>
    <property type="match status" value="1"/>
</dbReference>
<keyword evidence="7" id="KW-0282">Flagellum</keyword>
<comment type="caution">
    <text evidence="7">The sequence shown here is derived from an EMBL/GenBank/DDBJ whole genome shotgun (WGS) entry which is preliminary data.</text>
</comment>
<proteinExistence type="inferred from homology"/>
<dbReference type="EMBL" id="JBIWXY010000001">
    <property type="protein sequence ID" value="MFJ5444735.1"/>
    <property type="molecule type" value="Genomic_DNA"/>
</dbReference>
<evidence type="ECO:0000256" key="4">
    <source>
        <dbReference type="SAM" id="Coils"/>
    </source>
</evidence>
<dbReference type="Pfam" id="PF00700">
    <property type="entry name" value="Flagellin_C"/>
    <property type="match status" value="1"/>
</dbReference>
<dbReference type="InterPro" id="IPR046358">
    <property type="entry name" value="Flagellin_C"/>
</dbReference>
<dbReference type="Gene3D" id="1.20.1330.10">
    <property type="entry name" value="f41 fragment of flagellin, N-terminal domain"/>
    <property type="match status" value="1"/>
</dbReference>
<dbReference type="RefSeq" id="WP_400877951.1">
    <property type="nucleotide sequence ID" value="NZ_JBIWXY010000001.1"/>
</dbReference>
<dbReference type="PANTHER" id="PTHR42792">
    <property type="entry name" value="FLAGELLIN"/>
    <property type="match status" value="1"/>
</dbReference>
<accession>A0ABW8GH83</accession>
<evidence type="ECO:0000256" key="2">
    <source>
        <dbReference type="ARBA" id="ARBA00023143"/>
    </source>
</evidence>
<dbReference type="Proteomes" id="UP001617669">
    <property type="component" value="Unassembled WGS sequence"/>
</dbReference>
<keyword evidence="7" id="KW-0966">Cell projection</keyword>
<evidence type="ECO:0000259" key="5">
    <source>
        <dbReference type="Pfam" id="PF00669"/>
    </source>
</evidence>
<dbReference type="InterPro" id="IPR001492">
    <property type="entry name" value="Flagellin"/>
</dbReference>
<keyword evidence="2 3" id="KW-0975">Bacterial flagellum</keyword>
<keyword evidence="7" id="KW-0969">Cilium</keyword>
<dbReference type="Gene3D" id="1.20.120.340">
    <property type="entry name" value="Flagellar protein FliS"/>
    <property type="match status" value="1"/>
</dbReference>
<reference evidence="7 8" key="1">
    <citation type="submission" date="2024-11" db="EMBL/GenBank/DDBJ databases">
        <authorList>
            <person name="Kaparullina E.N."/>
            <person name="Delegan Y.A."/>
            <person name="Doronina N.V."/>
        </authorList>
    </citation>
    <scope>NUCLEOTIDE SEQUENCE [LARGE SCALE GENOMIC DNA]</scope>
    <source>
        <strain evidence="7 8">7sh_L</strain>
    </source>
</reference>
<dbReference type="SUPFAM" id="SSF64518">
    <property type="entry name" value="Phase 1 flagellin"/>
    <property type="match status" value="1"/>
</dbReference>
<evidence type="ECO:0000256" key="1">
    <source>
        <dbReference type="ARBA" id="ARBA00005709"/>
    </source>
</evidence>
<keyword evidence="8" id="KW-1185">Reference proteome</keyword>
<name>A0ABW8GH83_9PROT</name>
<feature type="domain" description="Flagellin N-terminal" evidence="5">
    <location>
        <begin position="5"/>
        <end position="142"/>
    </location>
</feature>
<sequence length="285" mass="29157">MAAVINTNLASLNAQRNLTTSQSSLNTSLQRLSSGLRVNSAKDDAAGLSIATRMDAQVRGQTVAIRNANDAISLAQTAEGALGKITDSLQRMRELAVQSANATNETGDRDNLNAEFKQLQEEITRITNSTKFNGKALFTSSNGLTFQVGAGTTGGQDTITVTAVNLTAGGAASGVAAAAVTGTVAISGASADSATAAITAIDTALDQVNTSRATLGAVQNRFESVISSLQVSVENQSAAKSRILDADFAAETANLTKAQILQQAGTAMLAQANSVPNNVLTLLRG</sequence>
<dbReference type="InterPro" id="IPR001029">
    <property type="entry name" value="Flagellin_N"/>
</dbReference>
<evidence type="ECO:0000313" key="7">
    <source>
        <dbReference type="EMBL" id="MFJ5444735.1"/>
    </source>
</evidence>
<keyword evidence="3" id="KW-0964">Secreted</keyword>
<dbReference type="NCBIfam" id="NF009444">
    <property type="entry name" value="PRK12802.1"/>
    <property type="match status" value="1"/>
</dbReference>
<evidence type="ECO:0000259" key="6">
    <source>
        <dbReference type="Pfam" id="PF00700"/>
    </source>
</evidence>
<dbReference type="PRINTS" id="PR00207">
    <property type="entry name" value="FLAGELLIN"/>
</dbReference>
<comment type="subcellular location">
    <subcellularLocation>
        <location evidence="3">Secreted</location>
    </subcellularLocation>
    <subcellularLocation>
        <location evidence="3">Bacterial flagellum</location>
    </subcellularLocation>
</comment>
<comment type="function">
    <text evidence="3">Flagellin is the subunit protein which polymerizes to form the filaments of bacterial flagella.</text>
</comment>
<comment type="similarity">
    <text evidence="1 3">Belongs to the bacterial flagellin family.</text>
</comment>
<feature type="domain" description="Flagellin C-terminal" evidence="6">
    <location>
        <begin position="198"/>
        <end position="283"/>
    </location>
</feature>
<dbReference type="Gene3D" id="6.10.280.190">
    <property type="match status" value="1"/>
</dbReference>
<dbReference type="PANTHER" id="PTHR42792:SF2">
    <property type="entry name" value="FLAGELLIN"/>
    <property type="match status" value="1"/>
</dbReference>
<keyword evidence="4" id="KW-0175">Coiled coil</keyword>
<protein>
    <recommendedName>
        <fullName evidence="3">Flagellin</fullName>
    </recommendedName>
</protein>
<organism evidence="7 8">
    <name type="scientific">Methylobacillus methanolivorans</name>
    <dbReference type="NCBI Taxonomy" id="1848927"/>
    <lineage>
        <taxon>Bacteria</taxon>
        <taxon>Pseudomonadati</taxon>
        <taxon>Pseudomonadota</taxon>
        <taxon>Betaproteobacteria</taxon>
        <taxon>Nitrosomonadales</taxon>
        <taxon>Methylophilaceae</taxon>
        <taxon>Methylobacillus</taxon>
    </lineage>
</organism>
<evidence type="ECO:0000313" key="8">
    <source>
        <dbReference type="Proteomes" id="UP001617669"/>
    </source>
</evidence>
<gene>
    <name evidence="7" type="ORF">ACIKP9_00685</name>
</gene>
<feature type="coiled-coil region" evidence="4">
    <location>
        <begin position="102"/>
        <end position="129"/>
    </location>
</feature>
<evidence type="ECO:0000256" key="3">
    <source>
        <dbReference type="RuleBase" id="RU362073"/>
    </source>
</evidence>